<dbReference type="AlphaFoldDB" id="U1WN63"/>
<reference evidence="1 2" key="1">
    <citation type="submission" date="2013-08" db="EMBL/GenBank/DDBJ databases">
        <authorList>
            <person name="Weinstock G."/>
            <person name="Sodergren E."/>
            <person name="Wylie T."/>
            <person name="Fulton L."/>
            <person name="Fulton R."/>
            <person name="Fronick C."/>
            <person name="O'Laughlin M."/>
            <person name="Godfrey J."/>
            <person name="Miner T."/>
            <person name="Herter B."/>
            <person name="Appelbaum E."/>
            <person name="Cordes M."/>
            <person name="Lek S."/>
            <person name="Wollam A."/>
            <person name="Pepin K.H."/>
            <person name="Palsikar V.B."/>
            <person name="Mitreva M."/>
            <person name="Wilson R.K."/>
        </authorList>
    </citation>
    <scope>NUCLEOTIDE SEQUENCE [LARGE SCALE GENOMIC DNA]</scope>
    <source>
        <strain evidence="1 2">ATCC 12856</strain>
    </source>
</reference>
<comment type="caution">
    <text evidence="1">The sequence shown here is derived from an EMBL/GenBank/DDBJ whole genome shotgun (WGS) entry which is preliminary data.</text>
</comment>
<dbReference type="EMBL" id="AWSJ01000393">
    <property type="protein sequence ID" value="ERI04085.1"/>
    <property type="molecule type" value="Genomic_DNA"/>
</dbReference>
<gene>
    <name evidence="1" type="ORF">HMPREF0083_06203</name>
</gene>
<evidence type="ECO:0000313" key="2">
    <source>
        <dbReference type="Proteomes" id="UP000016511"/>
    </source>
</evidence>
<accession>U1WN63</accession>
<dbReference type="InterPro" id="IPR036249">
    <property type="entry name" value="Thioredoxin-like_sf"/>
</dbReference>
<sequence length="120" mass="13704">MIEKKSQSSKGGKDMKELTTVEELDRFLQENPEAVLLKHSTTCPISSQAYDEFMKYAKQEGIKPWALVIVQTARPVSNEIAERFGVKHESPQVLYVKNDSVAWHTSHWNITEKNLKESIA</sequence>
<dbReference type="eggNOG" id="COG3118">
    <property type="taxonomic scope" value="Bacteria"/>
</dbReference>
<dbReference type="Proteomes" id="UP000016511">
    <property type="component" value="Unassembled WGS sequence"/>
</dbReference>
<evidence type="ECO:0000313" key="1">
    <source>
        <dbReference type="EMBL" id="ERI04085.1"/>
    </source>
</evidence>
<dbReference type="SUPFAM" id="SSF52833">
    <property type="entry name" value="Thioredoxin-like"/>
    <property type="match status" value="1"/>
</dbReference>
<organism evidence="1 2">
    <name type="scientific">Aneurinibacillus aneurinilyticus ATCC 12856</name>
    <dbReference type="NCBI Taxonomy" id="649747"/>
    <lineage>
        <taxon>Bacteria</taxon>
        <taxon>Bacillati</taxon>
        <taxon>Bacillota</taxon>
        <taxon>Bacilli</taxon>
        <taxon>Bacillales</taxon>
        <taxon>Paenibacillaceae</taxon>
        <taxon>Aneurinibacillus group</taxon>
        <taxon>Aneurinibacillus</taxon>
    </lineage>
</organism>
<dbReference type="HOGENOM" id="CLU_153787_1_1_9"/>
<dbReference type="STRING" id="649747.HMPREF0083_06203"/>
<protein>
    <submittedName>
        <fullName evidence="1">Bacillithiol system protein YtxJ family protein</fullName>
    </submittedName>
</protein>
<proteinExistence type="predicted"/>
<dbReference type="NCBIfam" id="TIGR04019">
    <property type="entry name" value="B_thiol_YtxJ"/>
    <property type="match status" value="1"/>
</dbReference>
<dbReference type="InterPro" id="IPR022551">
    <property type="entry name" value="BrxC"/>
</dbReference>
<name>U1WN63_ANEAE</name>
<dbReference type="PATRIC" id="fig|649747.3.peg.5543"/>
<dbReference type="Gene3D" id="3.40.30.10">
    <property type="entry name" value="Glutaredoxin"/>
    <property type="match status" value="1"/>
</dbReference>
<keyword evidence="2" id="KW-1185">Reference proteome</keyword>
<dbReference type="Pfam" id="PF11009">
    <property type="entry name" value="BrxC"/>
    <property type="match status" value="1"/>
</dbReference>